<dbReference type="Pfam" id="PF16320">
    <property type="entry name" value="Ribosomal_L12_N"/>
    <property type="match status" value="1"/>
</dbReference>
<dbReference type="Pfam" id="PF00542">
    <property type="entry name" value="Ribosomal_L12"/>
    <property type="match status" value="1"/>
</dbReference>
<evidence type="ECO:0000259" key="5">
    <source>
        <dbReference type="Pfam" id="PF00542"/>
    </source>
</evidence>
<dbReference type="FunFam" id="3.30.1390.10:FF:000001">
    <property type="entry name" value="50S ribosomal protein L7/L12"/>
    <property type="match status" value="1"/>
</dbReference>
<dbReference type="GO" id="GO:0003735">
    <property type="term" value="F:structural constituent of ribosome"/>
    <property type="evidence" value="ECO:0007669"/>
    <property type="project" value="InterPro"/>
</dbReference>
<evidence type="ECO:0000313" key="8">
    <source>
        <dbReference type="Proteomes" id="UP000254834"/>
    </source>
</evidence>
<proteinExistence type="inferred from homology"/>
<organism evidence="7 8">
    <name type="scientific">Candidatus Chromulinivorax destructor</name>
    <dbReference type="NCBI Taxonomy" id="2066483"/>
    <lineage>
        <taxon>Bacteria</taxon>
        <taxon>Candidatus Babelota</taxon>
        <taxon>Candidatus Babeliae</taxon>
        <taxon>Candidatus Babeliales</taxon>
        <taxon>Candidatus Chromulinivoraceae</taxon>
        <taxon>Candidatus Chromulinivorax</taxon>
    </lineage>
</organism>
<dbReference type="GO" id="GO:0006412">
    <property type="term" value="P:translation"/>
    <property type="evidence" value="ECO:0007669"/>
    <property type="project" value="UniProtKB-UniRule"/>
</dbReference>
<name>A0A345ZB35_9BACT</name>
<dbReference type="Gene3D" id="3.30.1390.10">
    <property type="match status" value="1"/>
</dbReference>
<accession>A0A345ZB35</accession>
<dbReference type="AlphaFoldDB" id="A0A345ZB35"/>
<dbReference type="SUPFAM" id="SSF54736">
    <property type="entry name" value="ClpS-like"/>
    <property type="match status" value="1"/>
</dbReference>
<dbReference type="PANTHER" id="PTHR45987:SF4">
    <property type="entry name" value="LARGE RIBOSOMAL SUBUNIT PROTEIN BL12M"/>
    <property type="match status" value="1"/>
</dbReference>
<comment type="subunit">
    <text evidence="4">Homodimer. Part of the ribosomal stalk of the 50S ribosomal subunit. Forms a multimeric L10(L12)X complex, where L10 forms an elongated spine to which 2 to 4 L12 dimers bind in a sequential fashion. Binds GTP-bound translation factors.</text>
</comment>
<evidence type="ECO:0000256" key="2">
    <source>
        <dbReference type="ARBA" id="ARBA00022980"/>
    </source>
</evidence>
<reference evidence="7 8" key="1">
    <citation type="submission" date="2017-12" db="EMBL/GenBank/DDBJ databases">
        <title>Chromulinavorax destructans is a abundant pathogen of dominant heterotrophic picoflagllates.</title>
        <authorList>
            <person name="Deeg C.M."/>
            <person name="Zimmer M."/>
            <person name="Suttle C.A."/>
        </authorList>
    </citation>
    <scope>NUCLEOTIDE SEQUENCE [LARGE SCALE GENOMIC DNA]</scope>
    <source>
        <strain evidence="7 8">SeV1</strain>
    </source>
</reference>
<keyword evidence="3 4" id="KW-0687">Ribonucleoprotein</keyword>
<dbReference type="SUPFAM" id="SSF48300">
    <property type="entry name" value="Ribosomal protein L7/12, oligomerisation (N-terminal) domain"/>
    <property type="match status" value="1"/>
</dbReference>
<feature type="domain" description="Large ribosomal subunit protein bL12 oligomerization" evidence="6">
    <location>
        <begin position="6"/>
        <end position="45"/>
    </location>
</feature>
<gene>
    <name evidence="4" type="primary">rplL</name>
    <name evidence="7" type="ORF">C0J27_01935</name>
</gene>
<keyword evidence="2 4" id="KW-0689">Ribosomal protein</keyword>
<comment type="function">
    <text evidence="4">Forms part of the ribosomal stalk which helps the ribosome interact with GTP-bound translation factors. Is thus essential for accurate translation.</text>
</comment>
<dbReference type="HAMAP" id="MF_00368">
    <property type="entry name" value="Ribosomal_bL12"/>
    <property type="match status" value="1"/>
</dbReference>
<dbReference type="InterPro" id="IPR008932">
    <property type="entry name" value="Ribosomal_bL12_oligo"/>
</dbReference>
<evidence type="ECO:0000256" key="1">
    <source>
        <dbReference type="ARBA" id="ARBA00007197"/>
    </source>
</evidence>
<protein>
    <recommendedName>
        <fullName evidence="4">Large ribosomal subunit protein bL12</fullName>
    </recommendedName>
</protein>
<comment type="similarity">
    <text evidence="1 4">Belongs to the bacterial ribosomal protein bL12 family.</text>
</comment>
<dbReference type="OrthoDB" id="9811748at2"/>
<keyword evidence="8" id="KW-1185">Reference proteome</keyword>
<dbReference type="Proteomes" id="UP000254834">
    <property type="component" value="Chromosome"/>
</dbReference>
<dbReference type="GO" id="GO:0003729">
    <property type="term" value="F:mRNA binding"/>
    <property type="evidence" value="ECO:0007669"/>
    <property type="project" value="TreeGrafter"/>
</dbReference>
<dbReference type="EMBL" id="CP025544">
    <property type="protein sequence ID" value="AXK60502.1"/>
    <property type="molecule type" value="Genomic_DNA"/>
</dbReference>
<dbReference type="NCBIfam" id="TIGR00855">
    <property type="entry name" value="L12"/>
    <property type="match status" value="1"/>
</dbReference>
<dbReference type="InterPro" id="IPR000206">
    <property type="entry name" value="Ribosomal_bL12"/>
</dbReference>
<sequence>MAHKFNDIIAAVQAMTVLELSELVKAIEEAFGVSAMSMAAAPAAATEVEAPKEEKSDFKVVLKSMGADKIKVIKALRSVVTLGLAEAKTMVESAPVTVVESASKDDAAKMKAALEEAGATVELV</sequence>
<feature type="domain" description="Large ribosomal subunit protein bL12 C-terminal" evidence="5">
    <location>
        <begin position="58"/>
        <end position="123"/>
    </location>
</feature>
<dbReference type="GO" id="GO:0022625">
    <property type="term" value="C:cytosolic large ribosomal subunit"/>
    <property type="evidence" value="ECO:0007669"/>
    <property type="project" value="TreeGrafter"/>
</dbReference>
<dbReference type="CDD" id="cd00387">
    <property type="entry name" value="Ribosomal_L7_L12"/>
    <property type="match status" value="1"/>
</dbReference>
<dbReference type="InterPro" id="IPR013823">
    <property type="entry name" value="Ribosomal_bL12_C"/>
</dbReference>
<dbReference type="InterPro" id="IPR036235">
    <property type="entry name" value="Ribosomal_bL12_oligo_N_sf"/>
</dbReference>
<evidence type="ECO:0000256" key="4">
    <source>
        <dbReference type="HAMAP-Rule" id="MF_00368"/>
    </source>
</evidence>
<dbReference type="Gene3D" id="1.20.5.710">
    <property type="entry name" value="Single helix bin"/>
    <property type="match status" value="1"/>
</dbReference>
<dbReference type="InterPro" id="IPR014719">
    <property type="entry name" value="Ribosomal_bL12_C/ClpS-like"/>
</dbReference>
<evidence type="ECO:0000259" key="6">
    <source>
        <dbReference type="Pfam" id="PF16320"/>
    </source>
</evidence>
<evidence type="ECO:0000313" key="7">
    <source>
        <dbReference type="EMBL" id="AXK60502.1"/>
    </source>
</evidence>
<dbReference type="PANTHER" id="PTHR45987">
    <property type="entry name" value="39S RIBOSOMAL PROTEIN L12"/>
    <property type="match status" value="1"/>
</dbReference>
<evidence type="ECO:0000256" key="3">
    <source>
        <dbReference type="ARBA" id="ARBA00023274"/>
    </source>
</evidence>
<dbReference type="KEGG" id="cdes:C0J27_01935"/>
<dbReference type="RefSeq" id="WP_115585517.1">
    <property type="nucleotide sequence ID" value="NZ_CP025544.1"/>
</dbReference>